<dbReference type="PANTHER" id="PTHR30371">
    <property type="entry name" value="SEC-INDEPENDENT PROTEIN TRANSLOCASE PROTEIN TATC"/>
    <property type="match status" value="1"/>
</dbReference>
<comment type="subcellular location">
    <subcellularLocation>
        <location evidence="7">Cell membrane</location>
        <topology evidence="7">Multi-pass membrane protein</topology>
    </subcellularLocation>
    <subcellularLocation>
        <location evidence="1">Membrane</location>
        <topology evidence="1">Multi-pass membrane protein</topology>
    </subcellularLocation>
</comment>
<evidence type="ECO:0000256" key="7">
    <source>
        <dbReference type="HAMAP-Rule" id="MF_00902"/>
    </source>
</evidence>
<feature type="compositionally biased region" description="Acidic residues" evidence="8">
    <location>
        <begin position="267"/>
        <end position="277"/>
    </location>
</feature>
<feature type="transmembrane region" description="Helical" evidence="7">
    <location>
        <begin position="166"/>
        <end position="190"/>
    </location>
</feature>
<evidence type="ECO:0000256" key="8">
    <source>
        <dbReference type="SAM" id="MobiDB-lite"/>
    </source>
</evidence>
<dbReference type="PANTHER" id="PTHR30371:SF0">
    <property type="entry name" value="SEC-INDEPENDENT PROTEIN TRANSLOCASE PROTEIN TATC, CHLOROPLASTIC-RELATED"/>
    <property type="match status" value="1"/>
</dbReference>
<dbReference type="RefSeq" id="WP_343959674.1">
    <property type="nucleotide sequence ID" value="NZ_BAAAKZ010000003.1"/>
</dbReference>
<keyword evidence="7" id="KW-0813">Transport</keyword>
<reference evidence="10" key="1">
    <citation type="journal article" date="2019" name="Int. J. Syst. Evol. Microbiol.">
        <title>The Global Catalogue of Microorganisms (GCM) 10K type strain sequencing project: providing services to taxonomists for standard genome sequencing and annotation.</title>
        <authorList>
            <consortium name="The Broad Institute Genomics Platform"/>
            <consortium name="The Broad Institute Genome Sequencing Center for Infectious Disease"/>
            <person name="Wu L."/>
            <person name="Ma J."/>
        </authorList>
    </citation>
    <scope>NUCLEOTIDE SEQUENCE [LARGE SCALE GENOMIC DNA]</scope>
    <source>
        <strain evidence="10">CCUG 50213</strain>
    </source>
</reference>
<comment type="function">
    <text evidence="7">Part of the twin-arginine translocation (Tat) system that transports large folded proteins containing a characteristic twin-arginine motif in their signal peptide across membranes. Together with TatB, TatC is part of a receptor directly interacting with Tat signal peptides.</text>
</comment>
<comment type="subunit">
    <text evidence="7">The Tat system comprises two distinct complexes: a TatABC complex, containing multiple copies of TatA, TatB and TatC subunits, and a separate TatA complex, containing only TatA subunits. Substrates initially bind to the TatABC complex, which probably triggers association of the separate TatA complex to form the active translocon.</text>
</comment>
<keyword evidence="2 7" id="KW-0812">Transmembrane</keyword>
<evidence type="ECO:0000256" key="5">
    <source>
        <dbReference type="ARBA" id="ARBA00023010"/>
    </source>
</evidence>
<feature type="transmembrane region" description="Helical" evidence="7">
    <location>
        <begin position="117"/>
        <end position="139"/>
    </location>
</feature>
<sequence>MAKQARSARNREGRMSLGEHLVELRKRLIYAAIGLVLGLIGGWFLVNPVWDMLRKPINDLQLQGREATLAYGSITEAFDLRIQIALFIAVVITAPIWLYQIWAFLAPGLTRREKLYGVGFLAAAVPLFLGGVFAAWMVLPNIVKLLASFQPIEDAFFLQARLYIDFAVKLLLAVGVGFVMPVVLVMLNFVGILRGKTILKSWRVAIIVIVLFAAITTPAADLWSMFLLAAPMVVLFFIAVGIALLHDRRADKRRAAEFEEYGLDLSEPDLSEFDDDAGASAKPSKPSAPKPRKVRGDT</sequence>
<gene>
    <name evidence="7 9" type="primary">tatC</name>
    <name evidence="9" type="ORF">ACFQ3U_03580</name>
</gene>
<feature type="transmembrane region" description="Helical" evidence="7">
    <location>
        <begin position="226"/>
        <end position="245"/>
    </location>
</feature>
<name>A0ABW3TK11_9MICO</name>
<feature type="transmembrane region" description="Helical" evidence="7">
    <location>
        <begin position="82"/>
        <end position="105"/>
    </location>
</feature>
<evidence type="ECO:0000256" key="6">
    <source>
        <dbReference type="ARBA" id="ARBA00023136"/>
    </source>
</evidence>
<evidence type="ECO:0000256" key="1">
    <source>
        <dbReference type="ARBA" id="ARBA00004141"/>
    </source>
</evidence>
<keyword evidence="6 7" id="KW-0472">Membrane</keyword>
<keyword evidence="5 7" id="KW-0811">Translocation</keyword>
<dbReference type="Pfam" id="PF00902">
    <property type="entry name" value="TatC"/>
    <property type="match status" value="1"/>
</dbReference>
<comment type="similarity">
    <text evidence="7">Belongs to the TatC family.</text>
</comment>
<dbReference type="Proteomes" id="UP001597181">
    <property type="component" value="Unassembled WGS sequence"/>
</dbReference>
<keyword evidence="10" id="KW-1185">Reference proteome</keyword>
<protein>
    <recommendedName>
        <fullName evidence="7">Sec-independent protein translocase protein TatC</fullName>
    </recommendedName>
</protein>
<comment type="caution">
    <text evidence="9">The sequence shown here is derived from an EMBL/GenBank/DDBJ whole genome shotgun (WGS) entry which is preliminary data.</text>
</comment>
<feature type="transmembrane region" description="Helical" evidence="7">
    <location>
        <begin position="28"/>
        <end position="46"/>
    </location>
</feature>
<keyword evidence="4 7" id="KW-1133">Transmembrane helix</keyword>
<evidence type="ECO:0000256" key="4">
    <source>
        <dbReference type="ARBA" id="ARBA00022989"/>
    </source>
</evidence>
<evidence type="ECO:0000313" key="10">
    <source>
        <dbReference type="Proteomes" id="UP001597181"/>
    </source>
</evidence>
<evidence type="ECO:0000256" key="3">
    <source>
        <dbReference type="ARBA" id="ARBA00022927"/>
    </source>
</evidence>
<dbReference type="HAMAP" id="MF_00902">
    <property type="entry name" value="TatC"/>
    <property type="match status" value="1"/>
</dbReference>
<keyword evidence="7" id="KW-1003">Cell membrane</keyword>
<organism evidence="9 10">
    <name type="scientific">Leucobacter albus</name>
    <dbReference type="NCBI Taxonomy" id="272210"/>
    <lineage>
        <taxon>Bacteria</taxon>
        <taxon>Bacillati</taxon>
        <taxon>Actinomycetota</taxon>
        <taxon>Actinomycetes</taxon>
        <taxon>Micrococcales</taxon>
        <taxon>Microbacteriaceae</taxon>
        <taxon>Leucobacter</taxon>
    </lineage>
</organism>
<feature type="region of interest" description="Disordered" evidence="8">
    <location>
        <begin position="267"/>
        <end position="298"/>
    </location>
</feature>
<dbReference type="PRINTS" id="PR01840">
    <property type="entry name" value="TATCFAMILY"/>
</dbReference>
<keyword evidence="3 7" id="KW-0653">Protein transport</keyword>
<evidence type="ECO:0000256" key="2">
    <source>
        <dbReference type="ARBA" id="ARBA00022692"/>
    </source>
</evidence>
<feature type="transmembrane region" description="Helical" evidence="7">
    <location>
        <begin position="202"/>
        <end position="220"/>
    </location>
</feature>
<dbReference type="InterPro" id="IPR002033">
    <property type="entry name" value="TatC"/>
</dbReference>
<accession>A0ABW3TK11</accession>
<evidence type="ECO:0000313" key="9">
    <source>
        <dbReference type="EMBL" id="MFD1200970.1"/>
    </source>
</evidence>
<proteinExistence type="inferred from homology"/>
<dbReference type="EMBL" id="JBHTLY010000001">
    <property type="protein sequence ID" value="MFD1200970.1"/>
    <property type="molecule type" value="Genomic_DNA"/>
</dbReference>
<dbReference type="NCBIfam" id="TIGR00945">
    <property type="entry name" value="tatC"/>
    <property type="match status" value="1"/>
</dbReference>